<evidence type="ECO:0000313" key="11">
    <source>
        <dbReference type="Proteomes" id="UP000005522"/>
    </source>
</evidence>
<keyword evidence="5" id="KW-0564">Palmitate</keyword>
<keyword evidence="3" id="KW-0573">Peptidoglycan synthesis</keyword>
<evidence type="ECO:0000256" key="7">
    <source>
        <dbReference type="ARBA" id="ARBA00023288"/>
    </source>
</evidence>
<keyword evidence="4" id="KW-0472">Membrane</keyword>
<dbReference type="AlphaFoldDB" id="A0A059ZY38"/>
<dbReference type="Gene3D" id="1.25.40.650">
    <property type="match status" value="1"/>
</dbReference>
<feature type="chain" id="PRO_5001582071" evidence="9">
    <location>
        <begin position="28"/>
        <end position="612"/>
    </location>
</feature>
<dbReference type="GO" id="GO:0008360">
    <property type="term" value="P:regulation of cell shape"/>
    <property type="evidence" value="ECO:0007669"/>
    <property type="project" value="UniProtKB-KW"/>
</dbReference>
<dbReference type="GO" id="GO:0031241">
    <property type="term" value="C:periplasmic side of cell outer membrane"/>
    <property type="evidence" value="ECO:0007669"/>
    <property type="project" value="TreeGrafter"/>
</dbReference>
<evidence type="ECO:0000256" key="8">
    <source>
        <dbReference type="SAM" id="MobiDB-lite"/>
    </source>
</evidence>
<dbReference type="RefSeq" id="WP_038472354.1">
    <property type="nucleotide sequence ID" value="NZ_CP005986.1"/>
</dbReference>
<dbReference type="KEGG" id="acz:Acaty_c2607"/>
<evidence type="ECO:0000313" key="10">
    <source>
        <dbReference type="EMBL" id="AIA56450.1"/>
    </source>
</evidence>
<dbReference type="HOGENOM" id="CLU_445947_0_0_6"/>
<evidence type="ECO:0000256" key="3">
    <source>
        <dbReference type="ARBA" id="ARBA00022984"/>
    </source>
</evidence>
<reference evidence="10 11" key="1">
    <citation type="journal article" date="2009" name="J. Bacteriol.">
        <title>Draft genome sequence of the extremely acidophilic bacterium Acidithiobacillus caldus ATCC 51756 reveals metabolic versatility in the genus Acidithiobacillus.</title>
        <authorList>
            <person name="Valdes J."/>
            <person name="Quatrini R."/>
            <person name="Hallberg K."/>
            <person name="Dopson M."/>
            <person name="Valenzuela P.D."/>
            <person name="Holmes D.S."/>
        </authorList>
    </citation>
    <scope>NUCLEOTIDE SEQUENCE [LARGE SCALE GENOMIC DNA]</scope>
    <source>
        <strain evidence="11">ATCC 51756 / DSM 8584 / KU</strain>
    </source>
</reference>
<dbReference type="InterPro" id="IPR028082">
    <property type="entry name" value="Peripla_BP_I"/>
</dbReference>
<evidence type="ECO:0000256" key="5">
    <source>
        <dbReference type="ARBA" id="ARBA00023139"/>
    </source>
</evidence>
<dbReference type="PANTHER" id="PTHR38038">
    <property type="entry name" value="PENICILLIN-BINDING PROTEIN ACTIVATOR LPOA"/>
    <property type="match status" value="1"/>
</dbReference>
<evidence type="ECO:0000256" key="1">
    <source>
        <dbReference type="ARBA" id="ARBA00022729"/>
    </source>
</evidence>
<evidence type="ECO:0000256" key="2">
    <source>
        <dbReference type="ARBA" id="ARBA00022960"/>
    </source>
</evidence>
<dbReference type="GO" id="GO:0009252">
    <property type="term" value="P:peptidoglycan biosynthetic process"/>
    <property type="evidence" value="ECO:0007669"/>
    <property type="project" value="UniProtKB-KW"/>
</dbReference>
<evidence type="ECO:0000256" key="9">
    <source>
        <dbReference type="SAM" id="SignalP"/>
    </source>
</evidence>
<keyword evidence="6" id="KW-0998">Cell outer membrane</keyword>
<dbReference type="PANTHER" id="PTHR38038:SF1">
    <property type="entry name" value="PENICILLIN-BINDING PROTEIN ACTIVATOR LPOA"/>
    <property type="match status" value="1"/>
</dbReference>
<dbReference type="Proteomes" id="UP000005522">
    <property type="component" value="Chromosome"/>
</dbReference>
<dbReference type="InterPro" id="IPR007443">
    <property type="entry name" value="LpoA"/>
</dbReference>
<evidence type="ECO:0000256" key="4">
    <source>
        <dbReference type="ARBA" id="ARBA00023136"/>
    </source>
</evidence>
<protein>
    <submittedName>
        <fullName evidence="10">LppC putative lipoprotein</fullName>
    </submittedName>
</protein>
<feature type="signal peptide" evidence="9">
    <location>
        <begin position="1"/>
        <end position="27"/>
    </location>
</feature>
<dbReference type="EMBL" id="CP005986">
    <property type="protein sequence ID" value="AIA56450.1"/>
    <property type="molecule type" value="Genomic_DNA"/>
</dbReference>
<dbReference type="GO" id="GO:0030234">
    <property type="term" value="F:enzyme regulator activity"/>
    <property type="evidence" value="ECO:0007669"/>
    <property type="project" value="TreeGrafter"/>
</dbReference>
<dbReference type="SUPFAM" id="SSF48452">
    <property type="entry name" value="TPR-like"/>
    <property type="match status" value="1"/>
</dbReference>
<dbReference type="Gene3D" id="3.40.50.2300">
    <property type="match status" value="2"/>
</dbReference>
<dbReference type="PROSITE" id="PS51257">
    <property type="entry name" value="PROKAR_LIPOPROTEIN"/>
    <property type="match status" value="1"/>
</dbReference>
<proteinExistence type="predicted"/>
<sequence>MNGPSLRATGLRIFLALLAALGLGACASMPQSANKPREAPAPATVAPVQSSAPEALAAQAQRLQQQGHDLAAAKAFIQAAGETRGDAQVAYLLQASQASLAGNKPQVAVLLADEVLRLAHDPKLRGEALWVRARGLMNQGQTDQAKGNLEELLTIDSTPPQVRAEALGTLATIFRNENHDLTALNFLVQRDSLLAGPDKAENHRRIRALLDAQSSAKLKNWQGRSGNPIVQEWLAFALIARQNPDPAAREAAFAQWLQQHPGHPAIHWSASGSLPSARADARGDICALLPQSAPYAPLSQALAAGLETAAQLRAGPPIHLIATTGNPSFTSVLFQRGVQAGCVAFVGPWLEQDIRAVASVRKPSDPPVLSLGEVQGLTQSGLYQLPMGRGDAARQIAVDAYHAGYRQAAILYPQDSSGASIQADFLTRWKQEKGSVLGVASFIPGRGSLNGAVQQALAGVSGQDSMVFLVAGKGDLAASVAAIRAVNANIPIFVVASDAGDGLPSLPDARGPIYSLETPWAMHSEPLDSKARSLLHQELPQASPAQWQLAGVGLDAYALTQAILAQETTDPVDGVTGRLHFGPHGNIHRAMHWVQIGPGGVQGLAQLPAAGS</sequence>
<gene>
    <name evidence="10" type="ORF">Acaty_c2607</name>
</gene>
<name>A0A059ZY38_ACICK</name>
<dbReference type="Pfam" id="PF04348">
    <property type="entry name" value="LppC"/>
    <property type="match status" value="1"/>
</dbReference>
<dbReference type="SUPFAM" id="SSF53822">
    <property type="entry name" value="Periplasmic binding protein-like I"/>
    <property type="match status" value="1"/>
</dbReference>
<accession>A0A059ZY38</accession>
<feature type="region of interest" description="Disordered" evidence="8">
    <location>
        <begin position="29"/>
        <end position="50"/>
    </location>
</feature>
<dbReference type="CDD" id="cd06339">
    <property type="entry name" value="PBP1_YraM_LppC_lipoprotein-like"/>
    <property type="match status" value="1"/>
</dbReference>
<organism evidence="10 11">
    <name type="scientific">Acidithiobacillus caldus (strain ATCC 51756 / DSM 8584 / KU)</name>
    <dbReference type="NCBI Taxonomy" id="637389"/>
    <lineage>
        <taxon>Bacteria</taxon>
        <taxon>Pseudomonadati</taxon>
        <taxon>Pseudomonadota</taxon>
        <taxon>Acidithiobacillia</taxon>
        <taxon>Acidithiobacillales</taxon>
        <taxon>Acidithiobacillaceae</taxon>
        <taxon>Acidithiobacillus</taxon>
    </lineage>
</organism>
<dbReference type="InterPro" id="IPR011990">
    <property type="entry name" value="TPR-like_helical_dom_sf"/>
</dbReference>
<dbReference type="eggNOG" id="COG3107">
    <property type="taxonomic scope" value="Bacteria"/>
</dbReference>
<evidence type="ECO:0000256" key="6">
    <source>
        <dbReference type="ARBA" id="ARBA00023237"/>
    </source>
</evidence>
<keyword evidence="2" id="KW-0133">Cell shape</keyword>
<keyword evidence="7 10" id="KW-0449">Lipoprotein</keyword>
<keyword evidence="1 9" id="KW-0732">Signal</keyword>